<accession>D0MEV9</accession>
<evidence type="ECO:0000256" key="2">
    <source>
        <dbReference type="ARBA" id="ARBA00022741"/>
    </source>
</evidence>
<keyword evidence="3 7" id="KW-0418">Kinase</keyword>
<feature type="region of interest" description="Disordered" evidence="5">
    <location>
        <begin position="334"/>
        <end position="422"/>
    </location>
</feature>
<dbReference type="InterPro" id="IPR000719">
    <property type="entry name" value="Prot_kinase_dom"/>
</dbReference>
<dbReference type="SUPFAM" id="SSF56112">
    <property type="entry name" value="Protein kinase-like (PK-like)"/>
    <property type="match status" value="1"/>
</dbReference>
<dbReference type="EMBL" id="CP001807">
    <property type="protein sequence ID" value="ACY47409.1"/>
    <property type="molecule type" value="Genomic_DNA"/>
</dbReference>
<dbReference type="GO" id="GO:0004674">
    <property type="term" value="F:protein serine/threonine kinase activity"/>
    <property type="evidence" value="ECO:0007669"/>
    <property type="project" value="UniProtKB-KW"/>
</dbReference>
<dbReference type="Gene3D" id="1.10.510.10">
    <property type="entry name" value="Transferase(Phosphotransferase) domain 1"/>
    <property type="match status" value="1"/>
</dbReference>
<feature type="compositionally biased region" description="Low complexity" evidence="5">
    <location>
        <begin position="398"/>
        <end position="413"/>
    </location>
</feature>
<proteinExistence type="predicted"/>
<dbReference type="GO" id="GO:0005524">
    <property type="term" value="F:ATP binding"/>
    <property type="evidence" value="ECO:0007669"/>
    <property type="project" value="UniProtKB-KW"/>
</dbReference>
<keyword evidence="7" id="KW-0723">Serine/threonine-protein kinase</keyword>
<feature type="region of interest" description="Disordered" evidence="5">
    <location>
        <begin position="280"/>
        <end position="309"/>
    </location>
</feature>
<dbReference type="SMART" id="SM00220">
    <property type="entry name" value="S_TKc"/>
    <property type="match status" value="1"/>
</dbReference>
<evidence type="ECO:0000256" key="4">
    <source>
        <dbReference type="ARBA" id="ARBA00022840"/>
    </source>
</evidence>
<keyword evidence="4" id="KW-0067">ATP-binding</keyword>
<dbReference type="STRING" id="518766.Rmar_0507"/>
<evidence type="ECO:0000256" key="3">
    <source>
        <dbReference type="ARBA" id="ARBA00022777"/>
    </source>
</evidence>
<dbReference type="InterPro" id="IPR008271">
    <property type="entry name" value="Ser/Thr_kinase_AS"/>
</dbReference>
<organism evidence="7 8">
    <name type="scientific">Rhodothermus marinus (strain ATCC 43812 / DSM 4252 / R-10)</name>
    <name type="common">Rhodothermus obamensis</name>
    <dbReference type="NCBI Taxonomy" id="518766"/>
    <lineage>
        <taxon>Bacteria</taxon>
        <taxon>Pseudomonadati</taxon>
        <taxon>Rhodothermota</taxon>
        <taxon>Rhodothermia</taxon>
        <taxon>Rhodothermales</taxon>
        <taxon>Rhodothermaceae</taxon>
        <taxon>Rhodothermus</taxon>
    </lineage>
</organism>
<gene>
    <name evidence="7" type="ordered locus">Rmar_0507</name>
</gene>
<sequence>MGRPERIGDLQPFAELASGPTATVYKAYQASLDRFVLLKILRPELAEDEAFVQRFEEEARLAARVQHPNVVAVYAFGREGPHVYFATEFVEGVSLRELLAHGPLPPALALYIVAEVARGLKAAHEKGVLHRDLKPANILISLEGQVKLTDFGMASLLACGDGEIRGTPGYLAPEQVLGEAPGPATDLFALGATLFEMLTGTPAFPGETPGEIFDAVLHHDPIPRLRNLAAVPDDVVALCARLLAKRPEQRYPDAAALLQDLEELRRRPELHATAEDLAAYVEDPTAFPRTPVPTAQPEPPAPPPARRRRRWLPATAVALLLGLGLLLRERLSVRPEHGSPPSLTASARTTPESESLTTPPEQPPPAAGSFTATDTLASRPQPAASGSTPDRSSEPAQTPAGTSRTPASAAAPPSRTPPRPARLRLEVTPWAYVVLERPDGHDSLGATPLEAPLTLPPGSYTLHMHNPEFPPYRLRLTLRPGQDTLVVVSLWMQVARLWLEVHPWAHVYIDNRYHDVVPPQQRPFILTPGLHRLRLVHPELGARDTLIQLQAGTEQTLRIDLLRRRPPER</sequence>
<dbReference type="Pfam" id="PF00069">
    <property type="entry name" value="Pkinase"/>
    <property type="match status" value="1"/>
</dbReference>
<protein>
    <submittedName>
        <fullName evidence="7">Serine/threonine protein kinase</fullName>
    </submittedName>
</protein>
<dbReference type="PANTHER" id="PTHR43289:SF6">
    <property type="entry name" value="SERINE_THREONINE-PROTEIN KINASE NEKL-3"/>
    <property type="match status" value="1"/>
</dbReference>
<evidence type="ECO:0000259" key="6">
    <source>
        <dbReference type="PROSITE" id="PS50011"/>
    </source>
</evidence>
<feature type="compositionally biased region" description="Low complexity" evidence="5">
    <location>
        <begin position="349"/>
        <end position="359"/>
    </location>
</feature>
<dbReference type="PROSITE" id="PS00108">
    <property type="entry name" value="PROTEIN_KINASE_ST"/>
    <property type="match status" value="1"/>
</dbReference>
<dbReference type="KEGG" id="rmr:Rmar_0507"/>
<keyword evidence="2" id="KW-0547">Nucleotide-binding</keyword>
<evidence type="ECO:0000256" key="1">
    <source>
        <dbReference type="ARBA" id="ARBA00022679"/>
    </source>
</evidence>
<dbReference type="OrthoDB" id="9813021at2"/>
<keyword evidence="8" id="KW-1185">Reference proteome</keyword>
<dbReference type="InterPro" id="IPR011009">
    <property type="entry name" value="Kinase-like_dom_sf"/>
</dbReference>
<dbReference type="AlphaFoldDB" id="D0MEV9"/>
<feature type="compositionally biased region" description="Pro residues" evidence="5">
    <location>
        <begin position="290"/>
        <end position="304"/>
    </location>
</feature>
<keyword evidence="1" id="KW-0808">Transferase</keyword>
<evidence type="ECO:0000256" key="5">
    <source>
        <dbReference type="SAM" id="MobiDB-lite"/>
    </source>
</evidence>
<dbReference type="Gene3D" id="3.30.200.20">
    <property type="entry name" value="Phosphorylase Kinase, domain 1"/>
    <property type="match status" value="1"/>
</dbReference>
<dbReference type="PANTHER" id="PTHR43289">
    <property type="entry name" value="MITOGEN-ACTIVATED PROTEIN KINASE KINASE KINASE 20-RELATED"/>
    <property type="match status" value="1"/>
</dbReference>
<feature type="compositionally biased region" description="Polar residues" evidence="5">
    <location>
        <begin position="370"/>
        <end position="396"/>
    </location>
</feature>
<evidence type="ECO:0000313" key="7">
    <source>
        <dbReference type="EMBL" id="ACY47409.1"/>
    </source>
</evidence>
<dbReference type="CDD" id="cd14014">
    <property type="entry name" value="STKc_PknB_like"/>
    <property type="match status" value="1"/>
</dbReference>
<dbReference type="RefSeq" id="WP_012843021.1">
    <property type="nucleotide sequence ID" value="NC_013501.1"/>
</dbReference>
<feature type="domain" description="Protein kinase" evidence="6">
    <location>
        <begin position="10"/>
        <end position="270"/>
    </location>
</feature>
<reference evidence="7 8" key="1">
    <citation type="journal article" date="2009" name="Stand. Genomic Sci.">
        <title>Complete genome sequence of Rhodothermus marinus type strain (R-10).</title>
        <authorList>
            <person name="Nolan M."/>
            <person name="Tindall B.J."/>
            <person name="Pomrenke H."/>
            <person name="Lapidus A."/>
            <person name="Copeland A."/>
            <person name="Glavina Del Rio T."/>
            <person name="Lucas S."/>
            <person name="Chen F."/>
            <person name="Tice H."/>
            <person name="Cheng J.F."/>
            <person name="Saunders E."/>
            <person name="Han C."/>
            <person name="Bruce D."/>
            <person name="Goodwin L."/>
            <person name="Chain P."/>
            <person name="Pitluck S."/>
            <person name="Ovchinikova G."/>
            <person name="Pati A."/>
            <person name="Ivanova N."/>
            <person name="Mavromatis K."/>
            <person name="Chen A."/>
            <person name="Palaniappan K."/>
            <person name="Land M."/>
            <person name="Hauser L."/>
            <person name="Chang Y.J."/>
            <person name="Jeffries C.D."/>
            <person name="Brettin T."/>
            <person name="Goker M."/>
            <person name="Bristow J."/>
            <person name="Eisen J.A."/>
            <person name="Markowitz V."/>
            <person name="Hugenholtz P."/>
            <person name="Kyrpides N.C."/>
            <person name="Klenk H.P."/>
            <person name="Detter J.C."/>
        </authorList>
    </citation>
    <scope>NUCLEOTIDE SEQUENCE [LARGE SCALE GENOMIC DNA]</scope>
    <source>
        <strain evidence="8">ATCC 43812 / DSM 4252 / R-10</strain>
    </source>
</reference>
<dbReference type="Proteomes" id="UP000002221">
    <property type="component" value="Chromosome"/>
</dbReference>
<dbReference type="PROSITE" id="PS50011">
    <property type="entry name" value="PROTEIN_KINASE_DOM"/>
    <property type="match status" value="1"/>
</dbReference>
<name>D0MEV9_RHOM4</name>
<dbReference type="eggNOG" id="COG0515">
    <property type="taxonomic scope" value="Bacteria"/>
</dbReference>
<dbReference type="HOGENOM" id="CLU_000288_151_5_10"/>
<evidence type="ECO:0000313" key="8">
    <source>
        <dbReference type="Proteomes" id="UP000002221"/>
    </source>
</evidence>